<sequence length="343" mass="37062">MSGIAIYASSNLGEHLSVKPTPIETVGVVGLNINGDLTPYGISSVYTVTYLPVSTTQRDVTWSIQSGNEYADISTAGILSIKENANQSPIVIRATSTYDTSVFAEITVSATYYSGGVSRVIQEYCDRVVADGGVILKGTASATQDEYDAHVALLGTTPKLDFLGYKLGDGGVVAKLYSLDEMFDCDNLTNVIVQNGVITTEVAGVLNYSSNLAQGGNLTLTKMYYEGNVVQYGGKESVFVGNLLKANYSPIVPVIFFMSNYISVQYSVKKSCCKSFPVSKVSKLLIEVDGTVYMDNVDYVTKLIVDDKDIISTKQEGIDYWNVGISDRSFLKIYNGFKLCIAG</sequence>
<evidence type="ECO:0000313" key="1">
    <source>
        <dbReference type="EMBL" id="EKU90272.1"/>
    </source>
</evidence>
<dbReference type="EMBL" id="ADLF01000009">
    <property type="protein sequence ID" value="EKU90272.1"/>
    <property type="molecule type" value="Genomic_DNA"/>
</dbReference>
<protein>
    <recommendedName>
        <fullName evidence="3">BIG2 domain-containing protein</fullName>
    </recommendedName>
</protein>
<dbReference type="Proteomes" id="UP000009872">
    <property type="component" value="Unassembled WGS sequence"/>
</dbReference>
<dbReference type="AlphaFoldDB" id="K9EH41"/>
<name>K9EH41_9BACE</name>
<organism evidence="1 2">
    <name type="scientific">Bacteroides oleiciplenus YIT 12058</name>
    <dbReference type="NCBI Taxonomy" id="742727"/>
    <lineage>
        <taxon>Bacteria</taxon>
        <taxon>Pseudomonadati</taxon>
        <taxon>Bacteroidota</taxon>
        <taxon>Bacteroidia</taxon>
        <taxon>Bacteroidales</taxon>
        <taxon>Bacteroidaceae</taxon>
        <taxon>Bacteroides</taxon>
    </lineage>
</organism>
<gene>
    <name evidence="1" type="ORF">HMPREF9447_01690</name>
</gene>
<keyword evidence="2" id="KW-1185">Reference proteome</keyword>
<dbReference type="HOGENOM" id="CLU_766534_0_0_10"/>
<dbReference type="RefSeq" id="WP_009129253.1">
    <property type="nucleotide sequence ID" value="NZ_JH992941.1"/>
</dbReference>
<dbReference type="OrthoDB" id="789014at2"/>
<dbReference type="PATRIC" id="fig|742727.4.peg.1718"/>
<evidence type="ECO:0008006" key="3">
    <source>
        <dbReference type="Google" id="ProtNLM"/>
    </source>
</evidence>
<comment type="caution">
    <text evidence="1">The sequence shown here is derived from an EMBL/GenBank/DDBJ whole genome shotgun (WGS) entry which is preliminary data.</text>
</comment>
<proteinExistence type="predicted"/>
<reference evidence="1 2" key="1">
    <citation type="submission" date="2012-09" db="EMBL/GenBank/DDBJ databases">
        <title>The Genome Sequence of Bacteroides oleiciplenus YIT 12058.</title>
        <authorList>
            <consortium name="The Broad Institute Genome Sequencing Platform"/>
            <person name="Earl A."/>
            <person name="Ward D."/>
            <person name="Feldgarden M."/>
            <person name="Gevers D."/>
            <person name="Morotomi M."/>
            <person name="Walker B."/>
            <person name="Young S.K."/>
            <person name="Zeng Q."/>
            <person name="Gargeya S."/>
            <person name="Fitzgerald M."/>
            <person name="Haas B."/>
            <person name="Abouelleil A."/>
            <person name="Alvarado L."/>
            <person name="Arachchi H.M."/>
            <person name="Berlin A.M."/>
            <person name="Chapman S.B."/>
            <person name="Goldberg J."/>
            <person name="Griggs A."/>
            <person name="Gujja S."/>
            <person name="Hansen M."/>
            <person name="Howarth C."/>
            <person name="Imamovic A."/>
            <person name="Larimer J."/>
            <person name="McCowen C."/>
            <person name="Montmayeur A."/>
            <person name="Murphy C."/>
            <person name="Neiman D."/>
            <person name="Pearson M."/>
            <person name="Priest M."/>
            <person name="Roberts A."/>
            <person name="Saif S."/>
            <person name="Shea T."/>
            <person name="Sisk P."/>
            <person name="Sykes S."/>
            <person name="Wortman J."/>
            <person name="Nusbaum C."/>
            <person name="Birren B."/>
        </authorList>
    </citation>
    <scope>NUCLEOTIDE SEQUENCE [LARGE SCALE GENOMIC DNA]</scope>
    <source>
        <strain evidence="1 2">YIT 12058</strain>
    </source>
</reference>
<dbReference type="STRING" id="742727.HMPREF9447_01690"/>
<evidence type="ECO:0000313" key="2">
    <source>
        <dbReference type="Proteomes" id="UP000009872"/>
    </source>
</evidence>
<dbReference type="eggNOG" id="ENOG5030X9W">
    <property type="taxonomic scope" value="Bacteria"/>
</dbReference>
<accession>K9EH41</accession>